<organism evidence="1">
    <name type="scientific">Beauveria caledonica</name>
    <dbReference type="NCBI Taxonomy" id="38006"/>
    <lineage>
        <taxon>Eukaryota</taxon>
        <taxon>Fungi</taxon>
        <taxon>Dikarya</taxon>
        <taxon>Ascomycota</taxon>
        <taxon>Pezizomycotina</taxon>
        <taxon>Sordariomycetes</taxon>
        <taxon>Hypocreomycetidae</taxon>
        <taxon>Hypocreales</taxon>
        <taxon>Cordycipitaceae</taxon>
        <taxon>Beauveria</taxon>
    </lineage>
</organism>
<reference evidence="1" key="1">
    <citation type="submission" date="2015-06" db="EMBL/GenBank/DDBJ databases">
        <title>Relationship between genomic and mitochondrial evolution in the entomopathogenic fungal genus Beauveria.</title>
        <authorList>
            <person name="Glare T.C."/>
            <person name="Campbell M.A."/>
            <person name="Biggs P.J."/>
            <person name="McKinnon A.C."/>
            <person name="Cox M.P."/>
        </authorList>
    </citation>
    <scope>NUCLEOTIDE SEQUENCE</scope>
    <source>
        <strain evidence="1">Fhr1</strain>
    </source>
</reference>
<dbReference type="EMBL" id="KT201150">
    <property type="protein sequence ID" value="AMD61803.1"/>
    <property type="molecule type" value="Genomic_DNA"/>
</dbReference>
<evidence type="ECO:0000313" key="1">
    <source>
        <dbReference type="EMBL" id="AMD61803.1"/>
    </source>
</evidence>
<accession>A0A192S1D8</accession>
<keyword evidence="1" id="KW-0496">Mitochondrion</keyword>
<protein>
    <submittedName>
        <fullName evidence="1">Uncharacterized protein</fullName>
    </submittedName>
</protein>
<dbReference type="GeneID" id="32982939"/>
<sequence length="153" mass="18204">MLLLNTSLYVNWQNLKTCAKLLNLQRLWMFTIYLDNQGISQSFSITDNIVNYTMSIDYFKIYLESIDNPMFWEKNEDSLYIIKNGSYKDLCKIFEEVKSTKVRLVKGGSQKRQFLSPMDERLSIYKLIFFSMNADLCILENTFNYLKKDEYLS</sequence>
<proteinExistence type="predicted"/>
<geneLocation type="mitochondrion" evidence="1"/>
<name>A0A192S1D8_9HYPO</name>
<gene>
    <name evidence="1" type="primary">orf153</name>
</gene>
<dbReference type="RefSeq" id="YP_009268539.1">
    <property type="nucleotide sequence ID" value="NC_030636.1"/>
</dbReference>
<dbReference type="AlphaFoldDB" id="A0A192S1D8"/>